<feature type="compositionally biased region" description="Basic residues" evidence="12">
    <location>
        <begin position="887"/>
        <end position="896"/>
    </location>
</feature>
<dbReference type="Gene3D" id="3.30.160.60">
    <property type="entry name" value="Classic Zinc Finger"/>
    <property type="match status" value="6"/>
</dbReference>
<dbReference type="GO" id="GO:0005634">
    <property type="term" value="C:nucleus"/>
    <property type="evidence" value="ECO:0007669"/>
    <property type="project" value="UniProtKB-SubCell"/>
</dbReference>
<feature type="compositionally biased region" description="Acidic residues" evidence="12">
    <location>
        <begin position="955"/>
        <end position="965"/>
    </location>
</feature>
<feature type="region of interest" description="Disordered" evidence="12">
    <location>
        <begin position="788"/>
        <end position="815"/>
    </location>
</feature>
<evidence type="ECO:0000259" key="13">
    <source>
        <dbReference type="PROSITE" id="PS50157"/>
    </source>
</evidence>
<keyword evidence="3" id="KW-0479">Metal-binding</keyword>
<dbReference type="InterPro" id="IPR051967">
    <property type="entry name" value="Krueppel_C2H2-ZF"/>
</dbReference>
<feature type="domain" description="C2H2-type" evidence="13">
    <location>
        <begin position="626"/>
        <end position="654"/>
    </location>
</feature>
<feature type="region of interest" description="Disordered" evidence="12">
    <location>
        <begin position="869"/>
        <end position="899"/>
    </location>
</feature>
<organism evidence="14">
    <name type="scientific">Phallusia mammillata</name>
    <dbReference type="NCBI Taxonomy" id="59560"/>
    <lineage>
        <taxon>Eukaryota</taxon>
        <taxon>Metazoa</taxon>
        <taxon>Chordata</taxon>
        <taxon>Tunicata</taxon>
        <taxon>Ascidiacea</taxon>
        <taxon>Phlebobranchia</taxon>
        <taxon>Ascidiidae</taxon>
        <taxon>Phallusia</taxon>
    </lineage>
</organism>
<comment type="subcellular location">
    <subcellularLocation>
        <location evidence="1">Nucleus</location>
    </subcellularLocation>
</comment>
<feature type="domain" description="C2H2-type" evidence="13">
    <location>
        <begin position="598"/>
        <end position="625"/>
    </location>
</feature>
<evidence type="ECO:0000256" key="9">
    <source>
        <dbReference type="ARBA" id="ARBA00023163"/>
    </source>
</evidence>
<dbReference type="Pfam" id="PF00096">
    <property type="entry name" value="zf-C2H2"/>
    <property type="match status" value="6"/>
</dbReference>
<dbReference type="FunFam" id="3.30.160.60:FF:000075">
    <property type="entry name" value="Putative zinc finger protein 536"/>
    <property type="match status" value="2"/>
</dbReference>
<evidence type="ECO:0000256" key="10">
    <source>
        <dbReference type="ARBA" id="ARBA00023242"/>
    </source>
</evidence>
<reference evidence="14" key="1">
    <citation type="submission" date="2020-04" db="EMBL/GenBank/DDBJ databases">
        <authorList>
            <person name="Neveu A P."/>
        </authorList>
    </citation>
    <scope>NUCLEOTIDE SEQUENCE</scope>
    <source>
        <tissue evidence="14">Whole embryo</tissue>
    </source>
</reference>
<keyword evidence="7" id="KW-0805">Transcription regulation</keyword>
<dbReference type="GO" id="GO:0000978">
    <property type="term" value="F:RNA polymerase II cis-regulatory region sequence-specific DNA binding"/>
    <property type="evidence" value="ECO:0007669"/>
    <property type="project" value="TreeGrafter"/>
</dbReference>
<dbReference type="PROSITE" id="PS50157">
    <property type="entry name" value="ZINC_FINGER_C2H2_2"/>
    <property type="match status" value="7"/>
</dbReference>
<proteinExistence type="evidence at transcript level"/>
<dbReference type="InterPro" id="IPR036236">
    <property type="entry name" value="Znf_C2H2_sf"/>
</dbReference>
<keyword evidence="4" id="KW-0677">Repeat</keyword>
<dbReference type="InterPro" id="IPR013087">
    <property type="entry name" value="Znf_C2H2_type"/>
</dbReference>
<evidence type="ECO:0000313" key="14">
    <source>
        <dbReference type="EMBL" id="CAB3267972.1"/>
    </source>
</evidence>
<dbReference type="GO" id="GO:0008270">
    <property type="term" value="F:zinc ion binding"/>
    <property type="evidence" value="ECO:0007669"/>
    <property type="project" value="UniProtKB-KW"/>
</dbReference>
<dbReference type="SMART" id="SM00355">
    <property type="entry name" value="ZnF_C2H2"/>
    <property type="match status" value="8"/>
</dbReference>
<evidence type="ECO:0000256" key="6">
    <source>
        <dbReference type="ARBA" id="ARBA00022833"/>
    </source>
</evidence>
<feature type="domain" description="C2H2-type" evidence="13">
    <location>
        <begin position="272"/>
        <end position="299"/>
    </location>
</feature>
<sequence length="974" mass="110006">MQFSCDSPSEASIMSLNYSSFQLNSVPTDSSNFLLSTLNNSLQATCNTSQSPLFQTNGQDSNDLRHVCRVCGKHFRASSLLDIHMRVHVGAKPFVCPVCNHRATQKGNLKLHMKKHHGQDLPPNIDIIPDSGIWGNFDKNFVQPSSVVLDPKKSQAHSSLLDPEVVELIKKCQNNIGQSGMGRITESLKDFIEMAQNRQSSTDCQDSKAWKWDSNNSNNNVLSEIPTSKEQLHNAAMQICKRFLQNNIESKITLQQKNDANKVLEKKPESLVSCQICGWETTSPGYLNVHMRKHKEESHVCSICGRSFKETWYLKNHMRSHINDLTSGPNQLLPDSVNHIVSSNGHMMKPLKSTSVSDALKPKDADEYSVPFRSLYSACDNCGQIFNNKSLVDHSTECKDAKTKARSLCKLCEKETSEEMVKKNFTETLNLCELKLEDNTENRTPFVSELNPLIGCLTVSKVTEASSVPPMDVPVSQPTQKEVLRQEILKSMNKREAQQQLSRKISAIVQSNTLKHEHSTDNLSKSHPNLNLISKSSPDNNLQPYRNPAMQSLAEIGKTLLPTGSPVQNHHNESFRPADAPLKMIPADKQINGMQQGFQCRFCLKWFKYRSVLGIHMRSHTGERPYKCSYCGYAGTQHNCLKLHIQRHHPKEYMATHNNMIMQNKIHLQTAASVPKLINSRDESLLNEQAAKFSPAHCPICGRVSPSPGYLKIHMRSHKKTLDHVCHICGRGFKEYWYLSTHLRTHNRETTCTQNFSALPLQHPSSPISQASALNSFHENFNSSFLKNGMPLDKADTNSESSRLPQHPKLKQISSWSPLTTSIDDLLHQQHEFTSDQAEESSMNSHPLATKMLSAPSYVSKRKAFQPSKWHTKPYDCSPEMDDNSSRRKSKPRKVSHGSYLNPVFKKLSPLQHEEMDMLPETEELETEMDDPFNDDDEKPLDLSVATTTVTCPDPVEDFETEQNYDEPLNLALK</sequence>
<keyword evidence="5 11" id="KW-0863">Zinc-finger</keyword>
<gene>
    <name evidence="14" type="primary">Znf236-002</name>
</gene>
<feature type="domain" description="C2H2-type" evidence="13">
    <location>
        <begin position="724"/>
        <end position="751"/>
    </location>
</feature>
<feature type="domain" description="C2H2-type" evidence="13">
    <location>
        <begin position="299"/>
        <end position="326"/>
    </location>
</feature>
<feature type="domain" description="C2H2-type" evidence="13">
    <location>
        <begin position="66"/>
        <end position="93"/>
    </location>
</feature>
<evidence type="ECO:0000256" key="3">
    <source>
        <dbReference type="ARBA" id="ARBA00022723"/>
    </source>
</evidence>
<name>A0A6F9DX27_9ASCI</name>
<dbReference type="PROSITE" id="PS00028">
    <property type="entry name" value="ZINC_FINGER_C2H2_1"/>
    <property type="match status" value="4"/>
</dbReference>
<evidence type="ECO:0000256" key="1">
    <source>
        <dbReference type="ARBA" id="ARBA00004123"/>
    </source>
</evidence>
<keyword evidence="6" id="KW-0862">Zinc</keyword>
<protein>
    <submittedName>
        <fullName evidence="14">Zinc finger protein 236</fullName>
    </submittedName>
</protein>
<feature type="domain" description="C2H2-type" evidence="13">
    <location>
        <begin position="94"/>
        <end position="121"/>
    </location>
</feature>
<evidence type="ECO:0000256" key="7">
    <source>
        <dbReference type="ARBA" id="ARBA00023015"/>
    </source>
</evidence>
<evidence type="ECO:0000256" key="12">
    <source>
        <dbReference type="SAM" id="MobiDB-lite"/>
    </source>
</evidence>
<evidence type="ECO:0000256" key="8">
    <source>
        <dbReference type="ARBA" id="ARBA00023125"/>
    </source>
</evidence>
<keyword evidence="10" id="KW-0539">Nucleus</keyword>
<dbReference type="EMBL" id="LR792110">
    <property type="protein sequence ID" value="CAB3267972.1"/>
    <property type="molecule type" value="mRNA"/>
</dbReference>
<evidence type="ECO:0000256" key="2">
    <source>
        <dbReference type="ARBA" id="ARBA00006991"/>
    </source>
</evidence>
<evidence type="ECO:0000256" key="5">
    <source>
        <dbReference type="ARBA" id="ARBA00022771"/>
    </source>
</evidence>
<keyword evidence="8" id="KW-0238">DNA-binding</keyword>
<comment type="similarity">
    <text evidence="2">Belongs to the krueppel C2H2-type zinc-finger protein family.</text>
</comment>
<dbReference type="GO" id="GO:0000981">
    <property type="term" value="F:DNA-binding transcription factor activity, RNA polymerase II-specific"/>
    <property type="evidence" value="ECO:0007669"/>
    <property type="project" value="TreeGrafter"/>
</dbReference>
<accession>A0A6F9DX27</accession>
<feature type="region of interest" description="Disordered" evidence="12">
    <location>
        <begin position="953"/>
        <end position="974"/>
    </location>
</feature>
<evidence type="ECO:0000256" key="4">
    <source>
        <dbReference type="ARBA" id="ARBA00022737"/>
    </source>
</evidence>
<evidence type="ECO:0000256" key="11">
    <source>
        <dbReference type="PROSITE-ProRule" id="PRU00042"/>
    </source>
</evidence>
<dbReference type="AlphaFoldDB" id="A0A6F9DX27"/>
<keyword evidence="9" id="KW-0804">Transcription</keyword>
<dbReference type="PANTHER" id="PTHR45925">
    <property type="entry name" value="ZINC FINGER PROTEIN"/>
    <property type="match status" value="1"/>
</dbReference>
<dbReference type="FunFam" id="3.30.160.60:FF:000100">
    <property type="entry name" value="Zinc finger 45-like"/>
    <property type="match status" value="1"/>
</dbReference>
<dbReference type="SUPFAM" id="SSF57667">
    <property type="entry name" value="beta-beta-alpha zinc fingers"/>
    <property type="match status" value="4"/>
</dbReference>